<dbReference type="EMBL" id="FNYK01000040">
    <property type="protein sequence ID" value="SEI96649.1"/>
    <property type="molecule type" value="Genomic_DNA"/>
</dbReference>
<dbReference type="OrthoDB" id="1802755at2"/>
<reference evidence="2" key="1">
    <citation type="submission" date="2016-10" db="EMBL/GenBank/DDBJ databases">
        <authorList>
            <person name="Varghese N."/>
        </authorList>
    </citation>
    <scope>NUCLEOTIDE SEQUENCE [LARGE SCALE GENOMIC DNA]</scope>
    <source>
        <strain evidence="2">DSM 20406</strain>
    </source>
</reference>
<proteinExistence type="predicted"/>
<name>A0A1H6UWA6_9FIRM</name>
<accession>A0A1H6UWA6</accession>
<gene>
    <name evidence="1" type="ORF">SAMN04487834_10402</name>
</gene>
<organism evidence="1 2">
    <name type="scientific">Sharpea azabuensis</name>
    <dbReference type="NCBI Taxonomy" id="322505"/>
    <lineage>
        <taxon>Bacteria</taxon>
        <taxon>Bacillati</taxon>
        <taxon>Bacillota</taxon>
        <taxon>Erysipelotrichia</taxon>
        <taxon>Erysipelotrichales</taxon>
        <taxon>Coprobacillaceae</taxon>
        <taxon>Sharpea</taxon>
    </lineage>
</organism>
<dbReference type="AlphaFoldDB" id="A0A1H6UWA6"/>
<dbReference type="RefSeq" id="WP_074732346.1">
    <property type="nucleotide sequence ID" value="NZ_FNYK01000040.1"/>
</dbReference>
<sequence>MKEDQEEKIIEELKTHKFRDYDENSFRRFMLRDDQWPRSKKRGAVSSKFITVFSSFRKRLLARTFYLEEGYESRKRYCFITEVKRQLAGCSRIITKRLYAGMGIKVWKYEDEFGWQEHSCKSFAIESYGQYEGWYSKGNYEHYAYNDYKAILKKSVHKYSAYQLVKSREYQGIEGMFKYLMKYEKDNDIEMLVKMGLEHCINDMRYIKRSKKGFARLGITKTELKYLQAGITLADYRKVRDIALKQKLDEDECKKAIEFVKRGKLPNKRMLKYVIDKDVSVYDYIDYITNAEALGYQMRSAVLYPEDFPKAHDEMLKEVETRKSKEISEKIQAYANDLEKLRFEENGLVIRAAESQQELIDESKKLEHCVRMYDKRVAERRTAIFMIRKADHEKEPYATLELSDKTIVQCRAYRNRVPEKEVIDFVNLWAHKNRFISCFGGK</sequence>
<evidence type="ECO:0000313" key="2">
    <source>
        <dbReference type="Proteomes" id="UP000183028"/>
    </source>
</evidence>
<evidence type="ECO:0000313" key="1">
    <source>
        <dbReference type="EMBL" id="SEI96649.1"/>
    </source>
</evidence>
<dbReference type="InterPro" id="IPR025586">
    <property type="entry name" value="PcfJ"/>
</dbReference>
<protein>
    <submittedName>
        <fullName evidence="1">PcfJ-like protein</fullName>
    </submittedName>
</protein>
<dbReference type="Proteomes" id="UP000183028">
    <property type="component" value="Unassembled WGS sequence"/>
</dbReference>
<dbReference type="Pfam" id="PF14284">
    <property type="entry name" value="PcfJ"/>
    <property type="match status" value="1"/>
</dbReference>
<keyword evidence="2" id="KW-1185">Reference proteome</keyword>